<comment type="cofactor">
    <cofactor evidence="7 8">
        <name>Mg(2+)</name>
        <dbReference type="ChEBI" id="CHEBI:18420"/>
    </cofactor>
    <text evidence="7 8">Binds 3 Mg(2+) ions per subunit.</text>
</comment>
<keyword evidence="4 7" id="KW-0067">ATP-binding</keyword>
<dbReference type="PANTHER" id="PTHR42918:SF15">
    <property type="entry name" value="LYSINE--TRNA LIGASE, CHLOROPLASTIC_MITOCHONDRIAL"/>
    <property type="match status" value="1"/>
</dbReference>
<evidence type="ECO:0000256" key="1">
    <source>
        <dbReference type="ARBA" id="ARBA00022598"/>
    </source>
</evidence>
<gene>
    <name evidence="7" type="primary">lysS</name>
    <name evidence="10" type="ORF">A2W52_04850</name>
</gene>
<dbReference type="Gene3D" id="3.30.930.10">
    <property type="entry name" value="Bira Bifunctional Protein, Domain 2"/>
    <property type="match status" value="1"/>
</dbReference>
<evidence type="ECO:0000256" key="6">
    <source>
        <dbReference type="ARBA" id="ARBA00048573"/>
    </source>
</evidence>
<dbReference type="InterPro" id="IPR004365">
    <property type="entry name" value="NA-bd_OB_tRNA"/>
</dbReference>
<feature type="domain" description="Aminoacyl-transfer RNA synthetases class-II family profile" evidence="9">
    <location>
        <begin position="168"/>
        <end position="482"/>
    </location>
</feature>
<dbReference type="InterPro" id="IPR012340">
    <property type="entry name" value="NA-bd_OB-fold"/>
</dbReference>
<keyword evidence="3 7" id="KW-0547">Nucleotide-binding</keyword>
<accession>A0A1G2MH49</accession>
<comment type="subunit">
    <text evidence="7">Homodimer.</text>
</comment>
<dbReference type="HAMAP" id="MF_00252">
    <property type="entry name" value="Lys_tRNA_synth_class2"/>
    <property type="match status" value="1"/>
</dbReference>
<dbReference type="Pfam" id="PF00152">
    <property type="entry name" value="tRNA-synt_2"/>
    <property type="match status" value="1"/>
</dbReference>
<dbReference type="InterPro" id="IPR044136">
    <property type="entry name" value="Lys-tRNA-ligase_II_N"/>
</dbReference>
<feature type="binding site" evidence="7">
    <location>
        <position position="405"/>
    </location>
    <ligand>
        <name>Mg(2+)</name>
        <dbReference type="ChEBI" id="CHEBI:18420"/>
        <label>2</label>
    </ligand>
</feature>
<dbReference type="CDD" id="cd04322">
    <property type="entry name" value="LysRS_N"/>
    <property type="match status" value="1"/>
</dbReference>
<dbReference type="PROSITE" id="PS50862">
    <property type="entry name" value="AA_TRNA_LIGASE_II"/>
    <property type="match status" value="1"/>
</dbReference>
<dbReference type="InterPro" id="IPR004364">
    <property type="entry name" value="Aa-tRNA-synt_II"/>
</dbReference>
<dbReference type="NCBIfam" id="NF001756">
    <property type="entry name" value="PRK00484.1"/>
    <property type="match status" value="1"/>
</dbReference>
<comment type="caution">
    <text evidence="7">Lacks conserved residue(s) required for the propagation of feature annotation.</text>
</comment>
<dbReference type="InterPro" id="IPR018149">
    <property type="entry name" value="Lys-tRNA-synth_II_C"/>
</dbReference>
<sequence>MSSLEEIRATRLKKLQLLRDKGMNPYPVSTRTSATLAEAAENFKKLAKKKELILSGRIMALRGQGGLVFADFFDGTGKFQALIKKDKLSDDLFKLWNDTVDIGDFVEARGALFLTKREEKTLLVKEWRMLTKTLRSLPEKWHGITDTEERFRKRYLDLLMNEEVRARFILRSRIVSTLRRLLDAEEFLEVETSILQELAGGANAEPFITRHNALDVDLYLRIAPELDLKKLLIGGFPKVYEIGRSFRNEGIDVTHNPEFTTVEWYEAYSDSAKQQVLVERVLKDIVESVHGKPPVTFDKNELDFGKPFTRATYFELLQRYALIPHPEKCTHDELFLKAAQLGVKSDAADSAEKIMDSIYKKAIRPKLIQPTIITEYPKNYIPLAKKKEGDETLVDAFQIVVGGLEIVKAFSELNDPLDQRERFWVQEKNKKAGDREAQPSDEAFLEALEYGMPPAGGLAISIDRMTMLLSNARNIREVIFFPMLRSKGNG</sequence>
<dbReference type="InterPro" id="IPR006195">
    <property type="entry name" value="aa-tRNA-synth_II"/>
</dbReference>
<protein>
    <recommendedName>
        <fullName evidence="7">Lysine--tRNA ligase</fullName>
        <ecNumber evidence="7">6.1.1.6</ecNumber>
    </recommendedName>
    <alternativeName>
        <fullName evidence="7">Lysyl-tRNA synthetase</fullName>
        <shortName evidence="7">LysRS</shortName>
    </alternativeName>
</protein>
<keyword evidence="7" id="KW-0963">Cytoplasm</keyword>
<dbReference type="NCBIfam" id="TIGR00499">
    <property type="entry name" value="lysS_bact"/>
    <property type="match status" value="1"/>
</dbReference>
<dbReference type="InterPro" id="IPR045864">
    <property type="entry name" value="aa-tRNA-synth_II/BPL/LPL"/>
</dbReference>
<proteinExistence type="inferred from homology"/>
<comment type="similarity">
    <text evidence="7">Belongs to the class-II aminoacyl-tRNA synthetase family.</text>
</comment>
<dbReference type="SUPFAM" id="SSF55681">
    <property type="entry name" value="Class II aaRS and biotin synthetases"/>
    <property type="match status" value="1"/>
</dbReference>
<evidence type="ECO:0000256" key="7">
    <source>
        <dbReference type="HAMAP-Rule" id="MF_00252"/>
    </source>
</evidence>
<keyword evidence="7 8" id="KW-0460">Magnesium</keyword>
<dbReference type="Gene3D" id="2.40.50.140">
    <property type="entry name" value="Nucleic acid-binding proteins"/>
    <property type="match status" value="1"/>
</dbReference>
<dbReference type="EMBL" id="MHRJ01000026">
    <property type="protein sequence ID" value="OHA22371.1"/>
    <property type="molecule type" value="Genomic_DNA"/>
</dbReference>
<comment type="subcellular location">
    <subcellularLocation>
        <location evidence="7">Cytoplasm</location>
    </subcellularLocation>
</comment>
<evidence type="ECO:0000256" key="3">
    <source>
        <dbReference type="ARBA" id="ARBA00022741"/>
    </source>
</evidence>
<evidence type="ECO:0000256" key="2">
    <source>
        <dbReference type="ARBA" id="ARBA00022723"/>
    </source>
</evidence>
<dbReference type="GO" id="GO:0004824">
    <property type="term" value="F:lysine-tRNA ligase activity"/>
    <property type="evidence" value="ECO:0007669"/>
    <property type="project" value="UniProtKB-UniRule"/>
</dbReference>
<keyword evidence="2 7" id="KW-0479">Metal-binding</keyword>
<feature type="binding site" evidence="7">
    <location>
        <position position="405"/>
    </location>
    <ligand>
        <name>Mg(2+)</name>
        <dbReference type="ChEBI" id="CHEBI:18420"/>
        <label>1</label>
    </ligand>
</feature>
<evidence type="ECO:0000313" key="10">
    <source>
        <dbReference type="EMBL" id="OHA22371.1"/>
    </source>
</evidence>
<dbReference type="EC" id="6.1.1.6" evidence="7"/>
<dbReference type="Proteomes" id="UP000176493">
    <property type="component" value="Unassembled WGS sequence"/>
</dbReference>
<dbReference type="PANTHER" id="PTHR42918">
    <property type="entry name" value="LYSYL-TRNA SYNTHETASE"/>
    <property type="match status" value="1"/>
</dbReference>
<keyword evidence="1 7" id="KW-0436">Ligase</keyword>
<dbReference type="GO" id="GO:0000287">
    <property type="term" value="F:magnesium ion binding"/>
    <property type="evidence" value="ECO:0007669"/>
    <property type="project" value="UniProtKB-UniRule"/>
</dbReference>
<evidence type="ECO:0000256" key="8">
    <source>
        <dbReference type="RuleBase" id="RU000336"/>
    </source>
</evidence>
<dbReference type="InterPro" id="IPR002313">
    <property type="entry name" value="Lys-tRNA-ligase_II"/>
</dbReference>
<keyword evidence="5 7" id="KW-0030">Aminoacyl-tRNA synthetase</keyword>
<dbReference type="Pfam" id="PF01336">
    <property type="entry name" value="tRNA_anti-codon"/>
    <property type="match status" value="1"/>
</dbReference>
<dbReference type="GO" id="GO:0006430">
    <property type="term" value="P:lysyl-tRNA aminoacylation"/>
    <property type="evidence" value="ECO:0007669"/>
    <property type="project" value="UniProtKB-UniRule"/>
</dbReference>
<comment type="caution">
    <text evidence="10">The sequence shown here is derived from an EMBL/GenBank/DDBJ whole genome shotgun (WGS) entry which is preliminary data.</text>
</comment>
<dbReference type="AlphaFoldDB" id="A0A1G2MH49"/>
<keyword evidence="7" id="KW-0648">Protein biosynthesis</keyword>
<dbReference type="SUPFAM" id="SSF50249">
    <property type="entry name" value="Nucleic acid-binding proteins"/>
    <property type="match status" value="1"/>
</dbReference>
<evidence type="ECO:0000256" key="4">
    <source>
        <dbReference type="ARBA" id="ARBA00022840"/>
    </source>
</evidence>
<evidence type="ECO:0000256" key="5">
    <source>
        <dbReference type="ARBA" id="ARBA00023146"/>
    </source>
</evidence>
<evidence type="ECO:0000259" key="9">
    <source>
        <dbReference type="PROSITE" id="PS50862"/>
    </source>
</evidence>
<dbReference type="GO" id="GO:0005829">
    <property type="term" value="C:cytosol"/>
    <property type="evidence" value="ECO:0007669"/>
    <property type="project" value="TreeGrafter"/>
</dbReference>
<name>A0A1G2MH49_9BACT</name>
<comment type="catalytic activity">
    <reaction evidence="6 7 8">
        <text>tRNA(Lys) + L-lysine + ATP = L-lysyl-tRNA(Lys) + AMP + diphosphate</text>
        <dbReference type="Rhea" id="RHEA:20792"/>
        <dbReference type="Rhea" id="RHEA-COMP:9696"/>
        <dbReference type="Rhea" id="RHEA-COMP:9697"/>
        <dbReference type="ChEBI" id="CHEBI:30616"/>
        <dbReference type="ChEBI" id="CHEBI:32551"/>
        <dbReference type="ChEBI" id="CHEBI:33019"/>
        <dbReference type="ChEBI" id="CHEBI:78442"/>
        <dbReference type="ChEBI" id="CHEBI:78529"/>
        <dbReference type="ChEBI" id="CHEBI:456215"/>
        <dbReference type="EC" id="6.1.1.6"/>
    </reaction>
</comment>
<reference evidence="10 11" key="1">
    <citation type="journal article" date="2016" name="Nat. Commun.">
        <title>Thousands of microbial genomes shed light on interconnected biogeochemical processes in an aquifer system.</title>
        <authorList>
            <person name="Anantharaman K."/>
            <person name="Brown C.T."/>
            <person name="Hug L.A."/>
            <person name="Sharon I."/>
            <person name="Castelle C.J."/>
            <person name="Probst A.J."/>
            <person name="Thomas B.C."/>
            <person name="Singh A."/>
            <person name="Wilkins M.J."/>
            <person name="Karaoz U."/>
            <person name="Brodie E.L."/>
            <person name="Williams K.H."/>
            <person name="Hubbard S.S."/>
            <person name="Banfield J.F."/>
        </authorList>
    </citation>
    <scope>NUCLEOTIDE SEQUENCE [LARGE SCALE GENOMIC DNA]</scope>
</reference>
<dbReference type="GO" id="GO:0005524">
    <property type="term" value="F:ATP binding"/>
    <property type="evidence" value="ECO:0007669"/>
    <property type="project" value="UniProtKB-UniRule"/>
</dbReference>
<organism evidence="10 11">
    <name type="scientific">Candidatus Taylorbacteria bacterium RIFCSPHIGHO2_02_49_25</name>
    <dbReference type="NCBI Taxonomy" id="1802305"/>
    <lineage>
        <taxon>Bacteria</taxon>
        <taxon>Candidatus Tayloriibacteriota</taxon>
    </lineage>
</organism>
<dbReference type="GO" id="GO:0000049">
    <property type="term" value="F:tRNA binding"/>
    <property type="evidence" value="ECO:0007669"/>
    <property type="project" value="TreeGrafter"/>
</dbReference>
<evidence type="ECO:0000313" key="11">
    <source>
        <dbReference type="Proteomes" id="UP000176493"/>
    </source>
</evidence>
<dbReference type="PRINTS" id="PR00982">
    <property type="entry name" value="TRNASYNTHLYS"/>
</dbReference>